<protein>
    <submittedName>
        <fullName evidence="3">DNA-protecting protein DprA</fullName>
    </submittedName>
</protein>
<reference evidence="3 4" key="1">
    <citation type="submission" date="2020-08" db="EMBL/GenBank/DDBJ databases">
        <title>A Genomic Blueprint of the Chicken Gut Microbiome.</title>
        <authorList>
            <person name="Gilroy R."/>
            <person name="Ravi A."/>
            <person name="Getino M."/>
            <person name="Pursley I."/>
            <person name="Horton D.L."/>
            <person name="Alikhan N.-F."/>
            <person name="Baker D."/>
            <person name="Gharbi K."/>
            <person name="Hall N."/>
            <person name="Watson M."/>
            <person name="Adriaenssens E.M."/>
            <person name="Foster-Nyarko E."/>
            <person name="Jarju S."/>
            <person name="Secka A."/>
            <person name="Antonio M."/>
            <person name="Oren A."/>
            <person name="Chaudhuri R."/>
            <person name="La Ragione R.M."/>
            <person name="Hildebrand F."/>
            <person name="Pallen M.J."/>
        </authorList>
    </citation>
    <scope>NUCLEOTIDE SEQUENCE [LARGE SCALE GENOMIC DNA]</scope>
    <source>
        <strain evidence="3 4">Sa2YVA2</strain>
    </source>
</reference>
<evidence type="ECO:0000259" key="2">
    <source>
        <dbReference type="Pfam" id="PF02481"/>
    </source>
</evidence>
<evidence type="ECO:0000256" key="1">
    <source>
        <dbReference type="ARBA" id="ARBA00006525"/>
    </source>
</evidence>
<comment type="caution">
    <text evidence="3">The sequence shown here is derived from an EMBL/GenBank/DDBJ whole genome shotgun (WGS) entry which is preliminary data.</text>
</comment>
<dbReference type="InterPro" id="IPR057666">
    <property type="entry name" value="DrpA_SLOG"/>
</dbReference>
<dbReference type="PANTHER" id="PTHR43022:SF1">
    <property type="entry name" value="PROTEIN SMF"/>
    <property type="match status" value="1"/>
</dbReference>
<dbReference type="SUPFAM" id="SSF102405">
    <property type="entry name" value="MCP/YpsA-like"/>
    <property type="match status" value="1"/>
</dbReference>
<evidence type="ECO:0000313" key="4">
    <source>
        <dbReference type="Proteomes" id="UP000626786"/>
    </source>
</evidence>
<keyword evidence="4" id="KW-1185">Reference proteome</keyword>
<name>A0ABR8U667_9BACL</name>
<accession>A0ABR8U667</accession>
<dbReference type="NCBIfam" id="TIGR00732">
    <property type="entry name" value="dprA"/>
    <property type="match status" value="1"/>
</dbReference>
<dbReference type="RefSeq" id="WP_191693175.1">
    <property type="nucleotide sequence ID" value="NZ_JACSQN010000002.1"/>
</dbReference>
<dbReference type="Pfam" id="PF02481">
    <property type="entry name" value="DNA_processg_A"/>
    <property type="match status" value="1"/>
</dbReference>
<dbReference type="EMBL" id="JACSQN010000002">
    <property type="protein sequence ID" value="MBD7983517.1"/>
    <property type="molecule type" value="Genomic_DNA"/>
</dbReference>
<dbReference type="PANTHER" id="PTHR43022">
    <property type="entry name" value="PROTEIN SMF"/>
    <property type="match status" value="1"/>
</dbReference>
<proteinExistence type="inferred from homology"/>
<dbReference type="Gene3D" id="3.40.50.450">
    <property type="match status" value="1"/>
</dbReference>
<dbReference type="InterPro" id="IPR003488">
    <property type="entry name" value="DprA"/>
</dbReference>
<dbReference type="Proteomes" id="UP000626786">
    <property type="component" value="Unassembled WGS sequence"/>
</dbReference>
<organism evidence="3 4">
    <name type="scientific">Sporosarcina quadrami</name>
    <dbReference type="NCBI Taxonomy" id="2762234"/>
    <lineage>
        <taxon>Bacteria</taxon>
        <taxon>Bacillati</taxon>
        <taxon>Bacillota</taxon>
        <taxon>Bacilli</taxon>
        <taxon>Bacillales</taxon>
        <taxon>Caryophanaceae</taxon>
        <taxon>Sporosarcina</taxon>
    </lineage>
</organism>
<comment type="similarity">
    <text evidence="1">Belongs to the DprA/Smf family.</text>
</comment>
<gene>
    <name evidence="3" type="primary">dprA</name>
    <name evidence="3" type="ORF">H9649_02895</name>
</gene>
<sequence>MKLSNLDEKLLVLHYVYPVPFNKLAQLLKSDPELLNLFLYKSSELARLLKIPESKASQLNEQLKRHEKTPFSHLYNQEDIIPIPITHHDYPHMLKWLVDPPAVIYVKGDLSILRASIKIAIIGSRKAGSYSKQSLSLIVPPLINQNIVIVSGLAKGADTMAHESAISFGGKTIAVLGHGLFHLYPKENYELAWKIGSEHLLLTEYPPYFRPTKWTFPMRNRIISGLSDSIIITESEEKSGTMSTVDHALEHGKTIYAVPGPITSLLSIGPNKLIEQGAKPIWNGYQAVENILIQ</sequence>
<evidence type="ECO:0000313" key="3">
    <source>
        <dbReference type="EMBL" id="MBD7983517.1"/>
    </source>
</evidence>
<feature type="domain" description="Smf/DprA SLOG" evidence="2">
    <location>
        <begin position="85"/>
        <end position="289"/>
    </location>
</feature>